<keyword evidence="2" id="KW-0413">Isomerase</keyword>
<dbReference type="Gene3D" id="3.10.450.50">
    <property type="match status" value="1"/>
</dbReference>
<dbReference type="InterPro" id="IPR037401">
    <property type="entry name" value="SnoaL-like"/>
</dbReference>
<dbReference type="EMBL" id="QHKI01000015">
    <property type="protein sequence ID" value="RSM84746.1"/>
    <property type="molecule type" value="Genomic_DNA"/>
</dbReference>
<dbReference type="GO" id="GO:0016853">
    <property type="term" value="F:isomerase activity"/>
    <property type="evidence" value="ECO:0007669"/>
    <property type="project" value="UniProtKB-KW"/>
</dbReference>
<organism evidence="2 3">
    <name type="scientific">Kibdelosporangium aridum</name>
    <dbReference type="NCBI Taxonomy" id="2030"/>
    <lineage>
        <taxon>Bacteria</taxon>
        <taxon>Bacillati</taxon>
        <taxon>Actinomycetota</taxon>
        <taxon>Actinomycetes</taxon>
        <taxon>Pseudonocardiales</taxon>
        <taxon>Pseudonocardiaceae</taxon>
        <taxon>Kibdelosporangium</taxon>
    </lineage>
</organism>
<evidence type="ECO:0000313" key="3">
    <source>
        <dbReference type="Proteomes" id="UP000287547"/>
    </source>
</evidence>
<dbReference type="SUPFAM" id="SSF54427">
    <property type="entry name" value="NTF2-like"/>
    <property type="match status" value="1"/>
</dbReference>
<comment type="caution">
    <text evidence="2">The sequence shown here is derived from an EMBL/GenBank/DDBJ whole genome shotgun (WGS) entry which is preliminary data.</text>
</comment>
<dbReference type="AlphaFoldDB" id="A0A428Z9L5"/>
<sequence length="150" mass="16954">MSSPREVFLALVNGVAEGRWHELPNLYAEQTHVVHPFDPLRQPALRTRDDLRKHFTPTDATPRLRRKPANITIHETTDPEVIVAEFEYQGTNADTGEPFAVPAIFVLRVRDGEIVESRDYFDHLSAAEARGQLKELLAAVEARSATKQRS</sequence>
<evidence type="ECO:0000313" key="2">
    <source>
        <dbReference type="EMBL" id="RSM84746.1"/>
    </source>
</evidence>
<dbReference type="Proteomes" id="UP000287547">
    <property type="component" value="Unassembled WGS sequence"/>
</dbReference>
<protein>
    <submittedName>
        <fullName evidence="2">Ketosteroid isomerase</fullName>
    </submittedName>
</protein>
<accession>A0A428Z9L5</accession>
<dbReference type="RefSeq" id="WP_037266467.1">
    <property type="nucleotide sequence ID" value="NZ_QHKI01000015.1"/>
</dbReference>
<gene>
    <name evidence="2" type="ORF">DMH04_19910</name>
</gene>
<dbReference type="InterPro" id="IPR032710">
    <property type="entry name" value="NTF2-like_dom_sf"/>
</dbReference>
<dbReference type="Pfam" id="PF12680">
    <property type="entry name" value="SnoaL_2"/>
    <property type="match status" value="1"/>
</dbReference>
<name>A0A428Z9L5_KIBAR</name>
<dbReference type="OrthoDB" id="3681559at2"/>
<feature type="domain" description="SnoaL-like" evidence="1">
    <location>
        <begin position="10"/>
        <end position="116"/>
    </location>
</feature>
<evidence type="ECO:0000259" key="1">
    <source>
        <dbReference type="Pfam" id="PF12680"/>
    </source>
</evidence>
<proteinExistence type="predicted"/>
<reference evidence="2 3" key="1">
    <citation type="submission" date="2018-05" db="EMBL/GenBank/DDBJ databases">
        <title>Evolution of GPA BGCs.</title>
        <authorList>
            <person name="Waglechner N."/>
            <person name="Wright G.D."/>
        </authorList>
    </citation>
    <scope>NUCLEOTIDE SEQUENCE [LARGE SCALE GENOMIC DNA]</scope>
    <source>
        <strain evidence="2 3">A82846</strain>
    </source>
</reference>